<dbReference type="Proteomes" id="UP000692954">
    <property type="component" value="Unassembled WGS sequence"/>
</dbReference>
<sequence length="93" mass="11646">MNRRRKEKKLYFDSKQISGYRNNQIQVLQRSSMIKKQQIRMKNIKRGIQKYLKIKIIWLEVYIQIRKGFVTFKRKEYLKNLEEKMNIILMEKY</sequence>
<protein>
    <submittedName>
        <fullName evidence="1">Uncharacterized protein</fullName>
    </submittedName>
</protein>
<dbReference type="AlphaFoldDB" id="A0A8S1QFR0"/>
<name>A0A8S1QFR0_9CILI</name>
<dbReference type="EMBL" id="CAJJDN010000106">
    <property type="protein sequence ID" value="CAD8114452.1"/>
    <property type="molecule type" value="Genomic_DNA"/>
</dbReference>
<accession>A0A8S1QFR0</accession>
<comment type="caution">
    <text evidence="1">The sequence shown here is derived from an EMBL/GenBank/DDBJ whole genome shotgun (WGS) entry which is preliminary data.</text>
</comment>
<reference evidence="1" key="1">
    <citation type="submission" date="2021-01" db="EMBL/GenBank/DDBJ databases">
        <authorList>
            <consortium name="Genoscope - CEA"/>
            <person name="William W."/>
        </authorList>
    </citation>
    <scope>NUCLEOTIDE SEQUENCE</scope>
</reference>
<evidence type="ECO:0000313" key="2">
    <source>
        <dbReference type="Proteomes" id="UP000692954"/>
    </source>
</evidence>
<organism evidence="1 2">
    <name type="scientific">Paramecium sonneborni</name>
    <dbReference type="NCBI Taxonomy" id="65129"/>
    <lineage>
        <taxon>Eukaryota</taxon>
        <taxon>Sar</taxon>
        <taxon>Alveolata</taxon>
        <taxon>Ciliophora</taxon>
        <taxon>Intramacronucleata</taxon>
        <taxon>Oligohymenophorea</taxon>
        <taxon>Peniculida</taxon>
        <taxon>Parameciidae</taxon>
        <taxon>Paramecium</taxon>
    </lineage>
</organism>
<keyword evidence="2" id="KW-1185">Reference proteome</keyword>
<evidence type="ECO:0000313" key="1">
    <source>
        <dbReference type="EMBL" id="CAD8114452.1"/>
    </source>
</evidence>
<gene>
    <name evidence="1" type="ORF">PSON_ATCC_30995.1.T1060017</name>
</gene>
<proteinExistence type="predicted"/>